<sequence length="503" mass="57035">MFLKEGFKHHCEQFKAAHINPPSKKKVVIVGGGASGLVSLRRVLDSSNLIGTLIEQKDDVGGIWYYNGEKQFAASSRNNMESLEGQNNPENTTTMYDNLSSNLPYVLMEFLDFKHTHFAYTFATQQQVHHYLRDYATHFNLWPNIQLNTSVVDIRPEYENLPDGKPGKWIVETHNLLSETFHTEIYDAVLICTGKHSYPYQRPIPGLDTFKGRVIHSKYFKNADEFADQSVVCIGLGPSSADLALALSKTAKKVTVCHKFSRGARLGLVPPNVREANPVEFVGNDGVVTKANQTIACDAIIFCTGYGVKFPYLNPSCGVTIIEERYVPHLYNKTIFTKRPTLCFLNMCYRSPEFICMEIQARYIVSYLEGSTKLPSFTEMEVAVKAEEEEKEQQGIPRSVWLQVGDSGAAVTWEYFWRIAEEIGTKKEFKNGPILEQIYTISFGRVFGSLALYKNDKLRIVNENTWEYTLASKPEYPESKQEIITLIANPDFTASVERKEIDE</sequence>
<dbReference type="Pfam" id="PF00743">
    <property type="entry name" value="FMO-like"/>
    <property type="match status" value="2"/>
</dbReference>
<dbReference type="OMA" id="HEFREAK"/>
<evidence type="ECO:0000256" key="4">
    <source>
        <dbReference type="ARBA" id="ARBA00022857"/>
    </source>
</evidence>
<gene>
    <name evidence="7" type="ORF">Ocin01_06661</name>
</gene>
<dbReference type="Gene3D" id="3.50.50.60">
    <property type="entry name" value="FAD/NAD(P)-binding domain"/>
    <property type="match status" value="2"/>
</dbReference>
<evidence type="ECO:0000256" key="1">
    <source>
        <dbReference type="ARBA" id="ARBA00009183"/>
    </source>
</evidence>
<dbReference type="GO" id="GO:0050660">
    <property type="term" value="F:flavin adenine dinucleotide binding"/>
    <property type="evidence" value="ECO:0007669"/>
    <property type="project" value="InterPro"/>
</dbReference>
<accession>A0A1D2N404</accession>
<organism evidence="7 8">
    <name type="scientific">Orchesella cincta</name>
    <name type="common">Springtail</name>
    <name type="synonym">Podura cincta</name>
    <dbReference type="NCBI Taxonomy" id="48709"/>
    <lineage>
        <taxon>Eukaryota</taxon>
        <taxon>Metazoa</taxon>
        <taxon>Ecdysozoa</taxon>
        <taxon>Arthropoda</taxon>
        <taxon>Hexapoda</taxon>
        <taxon>Collembola</taxon>
        <taxon>Entomobryomorpha</taxon>
        <taxon>Entomobryoidea</taxon>
        <taxon>Orchesellidae</taxon>
        <taxon>Orchesellinae</taxon>
        <taxon>Orchesella</taxon>
    </lineage>
</organism>
<keyword evidence="2 6" id="KW-0285">Flavoprotein</keyword>
<evidence type="ECO:0000256" key="5">
    <source>
        <dbReference type="ARBA" id="ARBA00023002"/>
    </source>
</evidence>
<dbReference type="GO" id="GO:0004499">
    <property type="term" value="F:N,N-dimethylaniline monooxygenase activity"/>
    <property type="evidence" value="ECO:0007669"/>
    <property type="project" value="InterPro"/>
</dbReference>
<keyword evidence="4" id="KW-0521">NADP</keyword>
<protein>
    <recommendedName>
        <fullName evidence="6">Flavin-containing monooxygenase</fullName>
        <ecNumber evidence="6">1.-.-.-</ecNumber>
    </recommendedName>
</protein>
<keyword evidence="6 7" id="KW-0503">Monooxygenase</keyword>
<evidence type="ECO:0000256" key="2">
    <source>
        <dbReference type="ARBA" id="ARBA00022630"/>
    </source>
</evidence>
<evidence type="ECO:0000313" key="8">
    <source>
        <dbReference type="Proteomes" id="UP000094527"/>
    </source>
</evidence>
<dbReference type="EMBL" id="LJIJ01000238">
    <property type="protein sequence ID" value="ODN00017.1"/>
    <property type="molecule type" value="Genomic_DNA"/>
</dbReference>
<keyword evidence="8" id="KW-1185">Reference proteome</keyword>
<dbReference type="InterPro" id="IPR036188">
    <property type="entry name" value="FAD/NAD-bd_sf"/>
</dbReference>
<dbReference type="SUPFAM" id="SSF51905">
    <property type="entry name" value="FAD/NAD(P)-binding domain"/>
    <property type="match status" value="2"/>
</dbReference>
<dbReference type="GO" id="GO:0050661">
    <property type="term" value="F:NADP binding"/>
    <property type="evidence" value="ECO:0007669"/>
    <property type="project" value="InterPro"/>
</dbReference>
<dbReference type="InterPro" id="IPR000960">
    <property type="entry name" value="Flavin_mOase"/>
</dbReference>
<evidence type="ECO:0000256" key="6">
    <source>
        <dbReference type="RuleBase" id="RU361177"/>
    </source>
</evidence>
<keyword evidence="5 6" id="KW-0560">Oxidoreductase</keyword>
<keyword evidence="3 6" id="KW-0274">FAD</keyword>
<dbReference type="STRING" id="48709.A0A1D2N404"/>
<dbReference type="PANTHER" id="PTHR23023">
    <property type="entry name" value="DIMETHYLANILINE MONOOXYGENASE"/>
    <property type="match status" value="1"/>
</dbReference>
<name>A0A1D2N404_ORCCI</name>
<dbReference type="Proteomes" id="UP000094527">
    <property type="component" value="Unassembled WGS sequence"/>
</dbReference>
<comment type="similarity">
    <text evidence="1 6">Belongs to the FMO family.</text>
</comment>
<dbReference type="PRINTS" id="PR00370">
    <property type="entry name" value="FMOXYGENASE"/>
</dbReference>
<comment type="cofactor">
    <cofactor evidence="6">
        <name>FAD</name>
        <dbReference type="ChEBI" id="CHEBI:57692"/>
    </cofactor>
</comment>
<dbReference type="InterPro" id="IPR020946">
    <property type="entry name" value="Flavin_mOase-like"/>
</dbReference>
<proteinExistence type="inferred from homology"/>
<dbReference type="AlphaFoldDB" id="A0A1D2N404"/>
<evidence type="ECO:0000256" key="3">
    <source>
        <dbReference type="ARBA" id="ARBA00022827"/>
    </source>
</evidence>
<reference evidence="7 8" key="1">
    <citation type="journal article" date="2016" name="Genome Biol. Evol.">
        <title>Gene Family Evolution Reflects Adaptation to Soil Environmental Stressors in the Genome of the Collembolan Orchesella cincta.</title>
        <authorList>
            <person name="Faddeeva-Vakhrusheva A."/>
            <person name="Derks M.F."/>
            <person name="Anvar S.Y."/>
            <person name="Agamennone V."/>
            <person name="Suring W."/>
            <person name="Smit S."/>
            <person name="van Straalen N.M."/>
            <person name="Roelofs D."/>
        </authorList>
    </citation>
    <scope>NUCLEOTIDE SEQUENCE [LARGE SCALE GENOMIC DNA]</scope>
    <source>
        <tissue evidence="7">Mixed pool</tissue>
    </source>
</reference>
<comment type="caution">
    <text evidence="7">The sequence shown here is derived from an EMBL/GenBank/DDBJ whole genome shotgun (WGS) entry which is preliminary data.</text>
</comment>
<dbReference type="InterPro" id="IPR050346">
    <property type="entry name" value="FMO-like"/>
</dbReference>
<dbReference type="EC" id="1.-.-.-" evidence="6"/>
<evidence type="ECO:0000313" key="7">
    <source>
        <dbReference type="EMBL" id="ODN00017.1"/>
    </source>
</evidence>
<dbReference type="OrthoDB" id="66881at2759"/>